<keyword evidence="2" id="KW-0723">Serine/threonine-protein kinase</keyword>
<dbReference type="SMART" id="SM00220">
    <property type="entry name" value="S_TKc"/>
    <property type="match status" value="1"/>
</dbReference>
<evidence type="ECO:0000313" key="11">
    <source>
        <dbReference type="Proteomes" id="UP000799766"/>
    </source>
</evidence>
<evidence type="ECO:0000256" key="4">
    <source>
        <dbReference type="ARBA" id="ARBA00022741"/>
    </source>
</evidence>
<keyword evidence="11" id="KW-1185">Reference proteome</keyword>
<feature type="domain" description="Protein kinase" evidence="9">
    <location>
        <begin position="42"/>
        <end position="370"/>
    </location>
</feature>
<dbReference type="InterPro" id="IPR011009">
    <property type="entry name" value="Kinase-like_dom_sf"/>
</dbReference>
<keyword evidence="5 10" id="KW-0418">Kinase</keyword>
<dbReference type="GO" id="GO:0000245">
    <property type="term" value="P:spliceosomal complex assembly"/>
    <property type="evidence" value="ECO:0007669"/>
    <property type="project" value="TreeGrafter"/>
</dbReference>
<evidence type="ECO:0000256" key="6">
    <source>
        <dbReference type="ARBA" id="ARBA00022840"/>
    </source>
</evidence>
<keyword evidence="4" id="KW-0547">Nucleotide-binding</keyword>
<dbReference type="PROSITE" id="PS50011">
    <property type="entry name" value="PROTEIN_KINASE_DOM"/>
    <property type="match status" value="1"/>
</dbReference>
<dbReference type="EC" id="2.7.11.1" evidence="1"/>
<dbReference type="AlphaFoldDB" id="A0A6A6NNB0"/>
<dbReference type="EMBL" id="MU001701">
    <property type="protein sequence ID" value="KAF2452957.1"/>
    <property type="molecule type" value="Genomic_DNA"/>
</dbReference>
<evidence type="ECO:0000256" key="3">
    <source>
        <dbReference type="ARBA" id="ARBA00022679"/>
    </source>
</evidence>
<evidence type="ECO:0000259" key="9">
    <source>
        <dbReference type="PROSITE" id="PS50011"/>
    </source>
</evidence>
<dbReference type="OrthoDB" id="5979581at2759"/>
<evidence type="ECO:0000313" key="10">
    <source>
        <dbReference type="EMBL" id="KAF2452957.1"/>
    </source>
</evidence>
<dbReference type="Gene3D" id="1.10.510.10">
    <property type="entry name" value="Transferase(Phosphotransferase) domain 1"/>
    <property type="match status" value="1"/>
</dbReference>
<protein>
    <recommendedName>
        <fullName evidence="1">non-specific serine/threonine protein kinase</fullName>
        <ecNumber evidence="1">2.7.11.1</ecNumber>
    </recommendedName>
</protein>
<dbReference type="PROSITE" id="PS00108">
    <property type="entry name" value="PROTEIN_KINASE_ST"/>
    <property type="match status" value="1"/>
</dbReference>
<dbReference type="GO" id="GO:0005737">
    <property type="term" value="C:cytoplasm"/>
    <property type="evidence" value="ECO:0007669"/>
    <property type="project" value="TreeGrafter"/>
</dbReference>
<accession>A0A6A6NNB0</accession>
<dbReference type="Pfam" id="PF00069">
    <property type="entry name" value="Pkinase"/>
    <property type="match status" value="1"/>
</dbReference>
<evidence type="ECO:0000256" key="8">
    <source>
        <dbReference type="ARBA" id="ARBA00048679"/>
    </source>
</evidence>
<dbReference type="PANTHER" id="PTHR47634">
    <property type="entry name" value="PROTEIN KINASE DOMAIN-CONTAINING PROTEIN-RELATED"/>
    <property type="match status" value="1"/>
</dbReference>
<keyword evidence="3" id="KW-0808">Transferase</keyword>
<dbReference type="GO" id="GO:0050684">
    <property type="term" value="P:regulation of mRNA processing"/>
    <property type="evidence" value="ECO:0007669"/>
    <property type="project" value="TreeGrafter"/>
</dbReference>
<name>A0A6A6NNB0_9PEZI</name>
<comment type="catalytic activity">
    <reaction evidence="8">
        <text>L-seryl-[protein] + ATP = O-phospho-L-seryl-[protein] + ADP + H(+)</text>
        <dbReference type="Rhea" id="RHEA:17989"/>
        <dbReference type="Rhea" id="RHEA-COMP:9863"/>
        <dbReference type="Rhea" id="RHEA-COMP:11604"/>
        <dbReference type="ChEBI" id="CHEBI:15378"/>
        <dbReference type="ChEBI" id="CHEBI:29999"/>
        <dbReference type="ChEBI" id="CHEBI:30616"/>
        <dbReference type="ChEBI" id="CHEBI:83421"/>
        <dbReference type="ChEBI" id="CHEBI:456216"/>
        <dbReference type="EC" id="2.7.11.1"/>
    </reaction>
</comment>
<sequence>MVKCQEPQILPPDVPVEEETIPSYNPKHFYLMSPGQIVRGRYKIVVKLRWGSTSTVWLAEDTSRWFWQAKRYVAVKFAVSNDQETENHEHNITRYLQANPSHEGFRFVRAAIDHFEITGPQGAHPCLVYDSMREIFRLFQRRVPDGKIPEPLPKLLLQHILLGLDYLHSECSIVHTDIKQDNIMLTFEDLSVLEHFLKNLAEVHMLRKMQDDSPVTLPKLADFGLAQHRNSPEPLRHPIQPPLFHAPEVILGTGWSHNADIWSLGVLIWNLLENRDLFRDVCSNQGAYDSRKYLAEMIALLGPPPEELLIERKSVFLYEDLIPSNFNLPDSILSLEGKDKELFLDFADHMLQWLPEKRTAAKDLLKHPWLTM</sequence>
<dbReference type="GO" id="GO:0005634">
    <property type="term" value="C:nucleus"/>
    <property type="evidence" value="ECO:0007669"/>
    <property type="project" value="TreeGrafter"/>
</dbReference>
<dbReference type="InterPro" id="IPR000719">
    <property type="entry name" value="Prot_kinase_dom"/>
</dbReference>
<dbReference type="Gene3D" id="3.30.200.20">
    <property type="entry name" value="Phosphorylase Kinase, domain 1"/>
    <property type="match status" value="1"/>
</dbReference>
<dbReference type="SUPFAM" id="SSF56112">
    <property type="entry name" value="Protein kinase-like (PK-like)"/>
    <property type="match status" value="1"/>
</dbReference>
<reference evidence="10" key="1">
    <citation type="journal article" date="2020" name="Stud. Mycol.">
        <title>101 Dothideomycetes genomes: a test case for predicting lifestyles and emergence of pathogens.</title>
        <authorList>
            <person name="Haridas S."/>
            <person name="Albert R."/>
            <person name="Binder M."/>
            <person name="Bloem J."/>
            <person name="Labutti K."/>
            <person name="Salamov A."/>
            <person name="Andreopoulos B."/>
            <person name="Baker S."/>
            <person name="Barry K."/>
            <person name="Bills G."/>
            <person name="Bluhm B."/>
            <person name="Cannon C."/>
            <person name="Castanera R."/>
            <person name="Culley D."/>
            <person name="Daum C."/>
            <person name="Ezra D."/>
            <person name="Gonzalez J."/>
            <person name="Henrissat B."/>
            <person name="Kuo A."/>
            <person name="Liang C."/>
            <person name="Lipzen A."/>
            <person name="Lutzoni F."/>
            <person name="Magnuson J."/>
            <person name="Mondo S."/>
            <person name="Nolan M."/>
            <person name="Ohm R."/>
            <person name="Pangilinan J."/>
            <person name="Park H.-J."/>
            <person name="Ramirez L."/>
            <person name="Alfaro M."/>
            <person name="Sun H."/>
            <person name="Tritt A."/>
            <person name="Yoshinaga Y."/>
            <person name="Zwiers L.-H."/>
            <person name="Turgeon B."/>
            <person name="Goodwin S."/>
            <person name="Spatafora J."/>
            <person name="Crous P."/>
            <person name="Grigoriev I."/>
        </authorList>
    </citation>
    <scope>NUCLEOTIDE SEQUENCE</scope>
    <source>
        <strain evidence="10">ATCC 16933</strain>
    </source>
</reference>
<evidence type="ECO:0000256" key="1">
    <source>
        <dbReference type="ARBA" id="ARBA00012513"/>
    </source>
</evidence>
<proteinExistence type="predicted"/>
<dbReference type="PANTHER" id="PTHR47634:SF9">
    <property type="entry name" value="PROTEIN KINASE DOMAIN-CONTAINING PROTEIN-RELATED"/>
    <property type="match status" value="1"/>
</dbReference>
<dbReference type="InterPro" id="IPR008271">
    <property type="entry name" value="Ser/Thr_kinase_AS"/>
</dbReference>
<dbReference type="GO" id="GO:0004674">
    <property type="term" value="F:protein serine/threonine kinase activity"/>
    <property type="evidence" value="ECO:0007669"/>
    <property type="project" value="UniProtKB-KW"/>
</dbReference>
<evidence type="ECO:0000256" key="5">
    <source>
        <dbReference type="ARBA" id="ARBA00022777"/>
    </source>
</evidence>
<dbReference type="GO" id="GO:0005524">
    <property type="term" value="F:ATP binding"/>
    <property type="evidence" value="ECO:0007669"/>
    <property type="project" value="UniProtKB-KW"/>
</dbReference>
<evidence type="ECO:0000256" key="2">
    <source>
        <dbReference type="ARBA" id="ARBA00022527"/>
    </source>
</evidence>
<keyword evidence="6" id="KW-0067">ATP-binding</keyword>
<organism evidence="10 11">
    <name type="scientific">Lineolata rhizophorae</name>
    <dbReference type="NCBI Taxonomy" id="578093"/>
    <lineage>
        <taxon>Eukaryota</taxon>
        <taxon>Fungi</taxon>
        <taxon>Dikarya</taxon>
        <taxon>Ascomycota</taxon>
        <taxon>Pezizomycotina</taxon>
        <taxon>Dothideomycetes</taxon>
        <taxon>Dothideomycetes incertae sedis</taxon>
        <taxon>Lineolatales</taxon>
        <taxon>Lineolataceae</taxon>
        <taxon>Lineolata</taxon>
    </lineage>
</organism>
<dbReference type="InterPro" id="IPR051334">
    <property type="entry name" value="SRPK"/>
</dbReference>
<gene>
    <name evidence="10" type="ORF">BDY21DRAFT_388340</name>
</gene>
<evidence type="ECO:0000256" key="7">
    <source>
        <dbReference type="ARBA" id="ARBA00047899"/>
    </source>
</evidence>
<dbReference type="Proteomes" id="UP000799766">
    <property type="component" value="Unassembled WGS sequence"/>
</dbReference>
<comment type="catalytic activity">
    <reaction evidence="7">
        <text>L-threonyl-[protein] + ATP = O-phospho-L-threonyl-[protein] + ADP + H(+)</text>
        <dbReference type="Rhea" id="RHEA:46608"/>
        <dbReference type="Rhea" id="RHEA-COMP:11060"/>
        <dbReference type="Rhea" id="RHEA-COMP:11605"/>
        <dbReference type="ChEBI" id="CHEBI:15378"/>
        <dbReference type="ChEBI" id="CHEBI:30013"/>
        <dbReference type="ChEBI" id="CHEBI:30616"/>
        <dbReference type="ChEBI" id="CHEBI:61977"/>
        <dbReference type="ChEBI" id="CHEBI:456216"/>
        <dbReference type="EC" id="2.7.11.1"/>
    </reaction>
</comment>